<keyword evidence="1" id="KW-0812">Transmembrane</keyword>
<reference evidence="2 3" key="1">
    <citation type="journal article" date="2015" name="Nature">
        <title>rRNA introns, odd ribosomes, and small enigmatic genomes across a large radiation of phyla.</title>
        <authorList>
            <person name="Brown C.T."/>
            <person name="Hug L.A."/>
            <person name="Thomas B.C."/>
            <person name="Sharon I."/>
            <person name="Castelle C.J."/>
            <person name="Singh A."/>
            <person name="Wilkins M.J."/>
            <person name="Williams K.H."/>
            <person name="Banfield J.F."/>
        </authorList>
    </citation>
    <scope>NUCLEOTIDE SEQUENCE [LARGE SCALE GENOMIC DNA]</scope>
</reference>
<sequence length="121" mass="13605">MSNLKFEITNPEAVKLLNDIKTGAYLVPIKAWITRFKWFLVSGLVLVVLLIALAVGKAIFQRSKPPVFLPPDLGTPVPTTRKTVKSDYEWIRQNIQNFSTDLPDPVIPPFDNAIDLESDNI</sequence>
<organism evidence="2 3">
    <name type="scientific">Candidatus Collierbacteria bacterium GW2011_GWC2_44_18</name>
    <dbReference type="NCBI Taxonomy" id="1618392"/>
    <lineage>
        <taxon>Bacteria</taxon>
        <taxon>Candidatus Collieribacteriota</taxon>
    </lineage>
</organism>
<evidence type="ECO:0000313" key="3">
    <source>
        <dbReference type="Proteomes" id="UP000034172"/>
    </source>
</evidence>
<feature type="transmembrane region" description="Helical" evidence="1">
    <location>
        <begin position="38"/>
        <end position="60"/>
    </location>
</feature>
<dbReference type="Proteomes" id="UP000034172">
    <property type="component" value="Unassembled WGS sequence"/>
</dbReference>
<comment type="caution">
    <text evidence="2">The sequence shown here is derived from an EMBL/GenBank/DDBJ whole genome shotgun (WGS) entry which is preliminary data.</text>
</comment>
<keyword evidence="1" id="KW-0472">Membrane</keyword>
<evidence type="ECO:0000313" key="2">
    <source>
        <dbReference type="EMBL" id="KKT49660.1"/>
    </source>
</evidence>
<protein>
    <submittedName>
        <fullName evidence="2">Uncharacterized protein</fullName>
    </submittedName>
</protein>
<proteinExistence type="predicted"/>
<evidence type="ECO:0000256" key="1">
    <source>
        <dbReference type="SAM" id="Phobius"/>
    </source>
</evidence>
<dbReference type="STRING" id="1618392.UW41_C0003G0027"/>
<dbReference type="AlphaFoldDB" id="A0A0G1HRV6"/>
<dbReference type="EMBL" id="LCIE01000003">
    <property type="protein sequence ID" value="KKT49660.1"/>
    <property type="molecule type" value="Genomic_DNA"/>
</dbReference>
<gene>
    <name evidence="2" type="ORF">UW41_C0003G0027</name>
</gene>
<name>A0A0G1HRV6_9BACT</name>
<keyword evidence="1" id="KW-1133">Transmembrane helix</keyword>
<accession>A0A0G1HRV6</accession>